<evidence type="ECO:0000313" key="3">
    <source>
        <dbReference type="Proteomes" id="UP001149140"/>
    </source>
</evidence>
<dbReference type="InterPro" id="IPR017853">
    <property type="entry name" value="GH"/>
</dbReference>
<evidence type="ECO:0008006" key="4">
    <source>
        <dbReference type="Google" id="ProtNLM"/>
    </source>
</evidence>
<dbReference type="Gene3D" id="3.20.20.80">
    <property type="entry name" value="Glycosidases"/>
    <property type="match status" value="1"/>
</dbReference>
<keyword evidence="3" id="KW-1185">Reference proteome</keyword>
<accession>A0A9X3MXB3</accession>
<reference evidence="2" key="1">
    <citation type="submission" date="2022-10" db="EMBL/GenBank/DDBJ databases">
        <title>The WGS of Solirubrobacter ginsenosidimutans DSM 21036.</title>
        <authorList>
            <person name="Jiang Z."/>
        </authorList>
    </citation>
    <scope>NUCLEOTIDE SEQUENCE</scope>
    <source>
        <strain evidence="2">DSM 21036</strain>
    </source>
</reference>
<keyword evidence="1" id="KW-0732">Signal</keyword>
<evidence type="ECO:0000256" key="1">
    <source>
        <dbReference type="SAM" id="SignalP"/>
    </source>
</evidence>
<dbReference type="AlphaFoldDB" id="A0A9X3MXB3"/>
<comment type="caution">
    <text evidence="2">The sequence shown here is derived from an EMBL/GenBank/DDBJ whole genome shotgun (WGS) entry which is preliminary data.</text>
</comment>
<protein>
    <recommendedName>
        <fullName evidence="4">Asl1-like glycosyl hydrolase catalytic domain-containing protein</fullName>
    </recommendedName>
</protein>
<dbReference type="Proteomes" id="UP001149140">
    <property type="component" value="Unassembled WGS sequence"/>
</dbReference>
<feature type="chain" id="PRO_5040882050" description="Asl1-like glycosyl hydrolase catalytic domain-containing protein" evidence="1">
    <location>
        <begin position="21"/>
        <end position="303"/>
    </location>
</feature>
<dbReference type="RefSeq" id="WP_270043829.1">
    <property type="nucleotide sequence ID" value="NZ_JAPDOD010000035.1"/>
</dbReference>
<name>A0A9X3MXB3_9ACTN</name>
<gene>
    <name evidence="2" type="ORF">OM076_30170</name>
</gene>
<proteinExistence type="predicted"/>
<sequence>MRAVIAALLLSLCFTATAQAKDTGPLIGIGEQHPQIFGDEAFEPLGIKDTRFVASYDALESDADRAELDTYLLDARAANVRVLLSFGHSRDPLKAHTAPSVKRFEREVIKFRARYPWIRDYVTWNEANHCSQPICNNPKRAAQYYLALRKHCSGCRIVAADLLDGSKLTQWAKAFQKAVGHRRVLWGLHNYIDANRFRTRGTKALLRTVKGDIWFTETGGIVKRVNENKVKLPESTRHAAQATSYVFKLAALSPRIKRVYFYHWSPAPTPNPTWDSALVDKHDRPRPAYEVLYTWLVKHGIAR</sequence>
<dbReference type="EMBL" id="JAPDOD010000035">
    <property type="protein sequence ID" value="MDA0164574.1"/>
    <property type="molecule type" value="Genomic_DNA"/>
</dbReference>
<evidence type="ECO:0000313" key="2">
    <source>
        <dbReference type="EMBL" id="MDA0164574.1"/>
    </source>
</evidence>
<organism evidence="2 3">
    <name type="scientific">Solirubrobacter ginsenosidimutans</name>
    <dbReference type="NCBI Taxonomy" id="490573"/>
    <lineage>
        <taxon>Bacteria</taxon>
        <taxon>Bacillati</taxon>
        <taxon>Actinomycetota</taxon>
        <taxon>Thermoleophilia</taxon>
        <taxon>Solirubrobacterales</taxon>
        <taxon>Solirubrobacteraceae</taxon>
        <taxon>Solirubrobacter</taxon>
    </lineage>
</organism>
<dbReference type="SUPFAM" id="SSF51445">
    <property type="entry name" value="(Trans)glycosidases"/>
    <property type="match status" value="1"/>
</dbReference>
<feature type="signal peptide" evidence="1">
    <location>
        <begin position="1"/>
        <end position="20"/>
    </location>
</feature>